<comment type="caution">
    <text evidence="2">The sequence shown here is derived from an EMBL/GenBank/DDBJ whole genome shotgun (WGS) entry which is preliminary data.</text>
</comment>
<accession>A0ABP6N892</accession>
<gene>
    <name evidence="2" type="ORF">GCM10010466_33490</name>
</gene>
<evidence type="ECO:0000313" key="3">
    <source>
        <dbReference type="Proteomes" id="UP001500320"/>
    </source>
</evidence>
<keyword evidence="3" id="KW-1185">Reference proteome</keyword>
<feature type="compositionally biased region" description="Basic and acidic residues" evidence="1">
    <location>
        <begin position="65"/>
        <end position="78"/>
    </location>
</feature>
<reference evidence="3" key="1">
    <citation type="journal article" date="2019" name="Int. J. Syst. Evol. Microbiol.">
        <title>The Global Catalogue of Microorganisms (GCM) 10K type strain sequencing project: providing services to taxonomists for standard genome sequencing and annotation.</title>
        <authorList>
            <consortium name="The Broad Institute Genomics Platform"/>
            <consortium name="The Broad Institute Genome Sequencing Center for Infectious Disease"/>
            <person name="Wu L."/>
            <person name="Ma J."/>
        </authorList>
    </citation>
    <scope>NUCLEOTIDE SEQUENCE [LARGE SCALE GENOMIC DNA]</scope>
    <source>
        <strain evidence="3">JCM 9373</strain>
    </source>
</reference>
<feature type="region of interest" description="Disordered" evidence="1">
    <location>
        <begin position="27"/>
        <end position="107"/>
    </location>
</feature>
<protein>
    <submittedName>
        <fullName evidence="2">Uncharacterized protein</fullName>
    </submittedName>
</protein>
<feature type="compositionally biased region" description="Basic residues" evidence="1">
    <location>
        <begin position="79"/>
        <end position="91"/>
    </location>
</feature>
<evidence type="ECO:0000313" key="2">
    <source>
        <dbReference type="EMBL" id="GAA3139695.1"/>
    </source>
</evidence>
<organism evidence="2 3">
    <name type="scientific">Planomonospora alba</name>
    <dbReference type="NCBI Taxonomy" id="161354"/>
    <lineage>
        <taxon>Bacteria</taxon>
        <taxon>Bacillati</taxon>
        <taxon>Actinomycetota</taxon>
        <taxon>Actinomycetes</taxon>
        <taxon>Streptosporangiales</taxon>
        <taxon>Streptosporangiaceae</taxon>
        <taxon>Planomonospora</taxon>
    </lineage>
</organism>
<proteinExistence type="predicted"/>
<evidence type="ECO:0000256" key="1">
    <source>
        <dbReference type="SAM" id="MobiDB-lite"/>
    </source>
</evidence>
<sequence length="118" mass="12839">MVLPFVNTAPTARAPFRRSVERLHAEGVRVLPGPGRSEPHAPGSGADSTGAYPWHPALSSLKNPARKDRESRDRDSRKKTLRVGGRGRKTRSLPELSDAGARPPAWASPDCSYAELFL</sequence>
<dbReference type="EMBL" id="BAAAUT010000025">
    <property type="protein sequence ID" value="GAA3139695.1"/>
    <property type="molecule type" value="Genomic_DNA"/>
</dbReference>
<name>A0ABP6N892_9ACTN</name>
<dbReference type="Proteomes" id="UP001500320">
    <property type="component" value="Unassembled WGS sequence"/>
</dbReference>